<dbReference type="Gene3D" id="3.40.630.30">
    <property type="match status" value="1"/>
</dbReference>
<proteinExistence type="predicted"/>
<organism evidence="2 3">
    <name type="scientific">Curtobacterium flaccumfaciens pv. flaccumfaciens</name>
    <dbReference type="NCBI Taxonomy" id="138532"/>
    <lineage>
        <taxon>Bacteria</taxon>
        <taxon>Bacillati</taxon>
        <taxon>Actinomycetota</taxon>
        <taxon>Actinomycetes</taxon>
        <taxon>Micrococcales</taxon>
        <taxon>Microbacteriaceae</taxon>
        <taxon>Curtobacterium</taxon>
    </lineage>
</organism>
<dbReference type="SUPFAM" id="SSF55729">
    <property type="entry name" value="Acyl-CoA N-acyltransferases (Nat)"/>
    <property type="match status" value="1"/>
</dbReference>
<evidence type="ECO:0000313" key="2">
    <source>
        <dbReference type="EMBL" id="MBT1540932.1"/>
    </source>
</evidence>
<dbReference type="PANTHER" id="PTHR43792">
    <property type="entry name" value="GNAT FAMILY, PUTATIVE (AFU_ORTHOLOGUE AFUA_3G00765)-RELATED-RELATED"/>
    <property type="match status" value="1"/>
</dbReference>
<dbReference type="AlphaFoldDB" id="A0A9Q2W0D7"/>
<dbReference type="EMBL" id="JAHEWX010000003">
    <property type="protein sequence ID" value="MBT1540932.1"/>
    <property type="molecule type" value="Genomic_DNA"/>
</dbReference>
<comment type="caution">
    <text evidence="2">The sequence shown here is derived from an EMBL/GenBank/DDBJ whole genome shotgun (WGS) entry which is preliminary data.</text>
</comment>
<dbReference type="PANTHER" id="PTHR43792:SF16">
    <property type="entry name" value="N-ACETYLTRANSFERASE DOMAIN-CONTAINING PROTEIN"/>
    <property type="match status" value="1"/>
</dbReference>
<dbReference type="GO" id="GO:0016747">
    <property type="term" value="F:acyltransferase activity, transferring groups other than amino-acyl groups"/>
    <property type="evidence" value="ECO:0007669"/>
    <property type="project" value="InterPro"/>
</dbReference>
<dbReference type="RefSeq" id="WP_056069697.1">
    <property type="nucleotide sequence ID" value="NZ_JAHEWX010000003.1"/>
</dbReference>
<protein>
    <submittedName>
        <fullName evidence="2">GNAT family N-acetyltransferase</fullName>
    </submittedName>
</protein>
<dbReference type="InterPro" id="IPR016181">
    <property type="entry name" value="Acyl_CoA_acyltransferase"/>
</dbReference>
<feature type="domain" description="N-acetyltransferase" evidence="1">
    <location>
        <begin position="16"/>
        <end position="153"/>
    </location>
</feature>
<evidence type="ECO:0000259" key="1">
    <source>
        <dbReference type="Pfam" id="PF13302"/>
    </source>
</evidence>
<evidence type="ECO:0000313" key="3">
    <source>
        <dbReference type="Proteomes" id="UP000709437"/>
    </source>
</evidence>
<reference evidence="2" key="1">
    <citation type="submission" date="2021-05" db="EMBL/GenBank/DDBJ databases">
        <title>Whole genome sequence of Curtobacterium flaccumfaciens pv. flaccumfaciens strain CFBP 3417.</title>
        <authorList>
            <person name="Osdaghi E."/>
            <person name="Taghouti G."/>
            <person name="Portier P."/>
            <person name="Fazliarab A."/>
            <person name="Taghavi S.M."/>
            <person name="Briand M."/>
            <person name="Le-Saux M."/>
            <person name="Jacques M.-A."/>
        </authorList>
    </citation>
    <scope>NUCLEOTIDE SEQUENCE</scope>
    <source>
        <strain evidence="2">CFBP 3417</strain>
    </source>
</reference>
<accession>A0A9Q2W0D7</accession>
<dbReference type="InterPro" id="IPR051531">
    <property type="entry name" value="N-acetyltransferase"/>
</dbReference>
<dbReference type="InterPro" id="IPR000182">
    <property type="entry name" value="GNAT_dom"/>
</dbReference>
<sequence length="193" mass="20398">MVHQLLTPSQEIRTDRLLLAPLTPADIDDVHALFSDARTWQHLPTGRHVARSSSVDMVQRKIGGRARHGLGSWAVRSASDHAFVGVGGIDMTAGGVWNLGYRLAPAAWGQGFASEIALAAVRAAGDTAPDVPVTGRVLTNNPASAAVLRRAGLSLVWQGAPAAQNRAAAGVEGQVWTDRLLSDEQFAWLVANA</sequence>
<dbReference type="Proteomes" id="UP000709437">
    <property type="component" value="Unassembled WGS sequence"/>
</dbReference>
<dbReference type="GeneID" id="99622172"/>
<name>A0A9Q2W0D7_9MICO</name>
<dbReference type="Pfam" id="PF13302">
    <property type="entry name" value="Acetyltransf_3"/>
    <property type="match status" value="1"/>
</dbReference>
<gene>
    <name evidence="2" type="ORF">KK103_04100</name>
</gene>